<feature type="signal peptide" evidence="1">
    <location>
        <begin position="1"/>
        <end position="18"/>
    </location>
</feature>
<dbReference type="OrthoDB" id="6712222at2"/>
<sequence>MKKTLIALLLVASLPTQAAKQVSAVNSRSSPYPLPVTKKVCKADFGDRWMLTVDSGYMTCDYPAVMFTTEDGECYSLNLAADNRGHKEIELILQDDPKRADLIEYAMWGFPMKTREEAAQDVGPFYKRIAPLRAAAQKLCKPINHAD</sequence>
<protein>
    <submittedName>
        <fullName evidence="2">Uncharacterized protein</fullName>
    </submittedName>
</protein>
<dbReference type="RefSeq" id="WP_006230326.1">
    <property type="nucleotide sequence ID" value="NZ_CH724134.1"/>
</dbReference>
<gene>
    <name evidence="2" type="ORF">P3TCK_11519</name>
</gene>
<dbReference type="EMBL" id="AAPH01000014">
    <property type="protein sequence ID" value="EAS43072.1"/>
    <property type="molecule type" value="Genomic_DNA"/>
</dbReference>
<reference evidence="2 3" key="1">
    <citation type="submission" date="2006-03" db="EMBL/GenBank/DDBJ databases">
        <authorList>
            <person name="Bartlett D.H."/>
            <person name="Valle G."/>
            <person name="Lauro F.M."/>
            <person name="Vezzi A."/>
            <person name="Simonato F."/>
            <person name="Eloe E."/>
            <person name="Vitulo N."/>
            <person name="Stratton T.K."/>
            <person name="D'angelo M."/>
            <person name="Ferriera S."/>
            <person name="Johnson J."/>
            <person name="Kravitz S."/>
            <person name="Beeson K."/>
            <person name="Sutton G."/>
            <person name="Rogers Y."/>
            <person name="Friedman R."/>
            <person name="Frazier M."/>
            <person name="Venter J.C."/>
        </authorList>
    </citation>
    <scope>NUCLEOTIDE SEQUENCE [LARGE SCALE GENOMIC DNA]</scope>
    <source>
        <strain evidence="2 3">3TCK</strain>
    </source>
</reference>
<feature type="chain" id="PRO_5004198104" evidence="1">
    <location>
        <begin position="19"/>
        <end position="147"/>
    </location>
</feature>
<comment type="caution">
    <text evidence="2">The sequence shown here is derived from an EMBL/GenBank/DDBJ whole genome shotgun (WGS) entry which is preliminary data.</text>
</comment>
<dbReference type="Proteomes" id="UP000003789">
    <property type="component" value="Unassembled WGS sequence"/>
</dbReference>
<dbReference type="InterPro" id="IPR019648">
    <property type="entry name" value="YebY"/>
</dbReference>
<evidence type="ECO:0000256" key="1">
    <source>
        <dbReference type="SAM" id="SignalP"/>
    </source>
</evidence>
<accession>Q1Z3D4</accession>
<dbReference type="HOGENOM" id="CLU_1766295_0_0_6"/>
<evidence type="ECO:0000313" key="3">
    <source>
        <dbReference type="Proteomes" id="UP000003789"/>
    </source>
</evidence>
<dbReference type="AlphaFoldDB" id="Q1Z3D4"/>
<proteinExistence type="predicted"/>
<evidence type="ECO:0000313" key="2">
    <source>
        <dbReference type="EMBL" id="EAS43072.1"/>
    </source>
</evidence>
<keyword evidence="1" id="KW-0732">Signal</keyword>
<organism evidence="2 3">
    <name type="scientific">Photobacterium profundum 3TCK</name>
    <dbReference type="NCBI Taxonomy" id="314280"/>
    <lineage>
        <taxon>Bacteria</taxon>
        <taxon>Pseudomonadati</taxon>
        <taxon>Pseudomonadota</taxon>
        <taxon>Gammaproteobacteria</taxon>
        <taxon>Vibrionales</taxon>
        <taxon>Vibrionaceae</taxon>
        <taxon>Photobacterium</taxon>
    </lineage>
</organism>
<dbReference type="Pfam" id="PF10709">
    <property type="entry name" value="DUF2511"/>
    <property type="match status" value="1"/>
</dbReference>
<name>Q1Z3D4_9GAMM</name>